<dbReference type="VEuPathDB" id="FungiDB:MYCTH_2310036"/>
<dbReference type="PROSITE" id="PS00018">
    <property type="entry name" value="EF_HAND_1"/>
    <property type="match status" value="1"/>
</dbReference>
<keyword evidence="23" id="KW-1185">Reference proteome</keyword>
<keyword evidence="7" id="KW-0963">Cytoplasm</keyword>
<dbReference type="Gene3D" id="1.10.238.10">
    <property type="entry name" value="EF-hand"/>
    <property type="match status" value="2"/>
</dbReference>
<dbReference type="OrthoDB" id="1716625at2759"/>
<comment type="similarity">
    <text evidence="4">Belongs to the END3 family.</text>
</comment>
<dbReference type="PROSITE" id="PS50222">
    <property type="entry name" value="EF_HAND_2"/>
    <property type="match status" value="1"/>
</dbReference>
<dbReference type="GO" id="GO:0030479">
    <property type="term" value="C:actin cortical patch"/>
    <property type="evidence" value="ECO:0007669"/>
    <property type="project" value="UniProtKB-SubCell"/>
</dbReference>
<keyword evidence="12" id="KW-0106">Calcium</keyword>
<sequence length="399" mass="45338">MAPRIEAQEIETYWNIFSARTNGGKYLTGEQAAPVLKNSGLRDDQLERVWDLADVDNDGNLDFEEFCVAMRLIFDLLNGEYTDVPTSLPDWLVPESKAHLVQASRAITGKAAQFERVEDDDESQGLKDGFDWYMSPADKAKYEQIYQECRDMRGEVSFSALQDLYDSLDVPDTDIRSAWNLINPSASSTINKDACLAFLHILNNRHEGYRIPRTVPASLRASFERNQIDYQVGSARNAAQSRWATKADDETSTGRKAKFGDQYLTRLGRSGFKTAGTDFSNAQTDAEWEEVRLKKQLAELDEKIAKVEAAAERRKGGKRDSKPALVKRELEQLLDYKRKQLRDLEEGKATNRPGGNLKSVHDDLQTVREQVEGLEAHLRSRQEVLEQLRREIEDEKAGR</sequence>
<name>G2QKZ9_THET4</name>
<evidence type="ECO:0000256" key="11">
    <source>
        <dbReference type="ARBA" id="ARBA00022753"/>
    </source>
</evidence>
<gene>
    <name evidence="22" type="ORF">MYCTH_2310036</name>
</gene>
<dbReference type="STRING" id="573729.G2QKZ9"/>
<evidence type="ECO:0000256" key="4">
    <source>
        <dbReference type="ARBA" id="ARBA00009909"/>
    </source>
</evidence>
<evidence type="ECO:0000256" key="5">
    <source>
        <dbReference type="ARBA" id="ARBA00011159"/>
    </source>
</evidence>
<dbReference type="FunFam" id="1.10.238.10:FF:000339">
    <property type="entry name" value="Actin cytoskeleton-regulatory complex protein END3"/>
    <property type="match status" value="1"/>
</dbReference>
<dbReference type="InterPro" id="IPR002048">
    <property type="entry name" value="EF_hand_dom"/>
</dbReference>
<dbReference type="GO" id="GO:0007015">
    <property type="term" value="P:actin filament organization"/>
    <property type="evidence" value="ECO:0007669"/>
    <property type="project" value="InterPro"/>
</dbReference>
<dbReference type="Pfam" id="PF12763">
    <property type="entry name" value="EH"/>
    <property type="match status" value="1"/>
</dbReference>
<keyword evidence="9" id="KW-0479">Metal-binding</keyword>
<dbReference type="InterPro" id="IPR000261">
    <property type="entry name" value="EH_dom"/>
</dbReference>
<comment type="function">
    <text evidence="17">Component of the PAN1 actin cytoskeleton-regulatory complex required for the internalization of endosomes during actin-coupled endocytosis. The complex links the site of endocytosis to the cell membrane-associated actin cytoskeleton. Mediates uptake of external molecules and vacuolar degradation of plasma membrane proteins. Plays a role in the proper organization of the cell membrane-associated actin cytoskeleton and promotes its destabilization.</text>
</comment>
<evidence type="ECO:0000256" key="13">
    <source>
        <dbReference type="ARBA" id="ARBA00023054"/>
    </source>
</evidence>
<dbReference type="HOGENOM" id="CLU_040829_0_0_1"/>
<evidence type="ECO:0000256" key="1">
    <source>
        <dbReference type="ARBA" id="ARBA00004125"/>
    </source>
</evidence>
<keyword evidence="10" id="KW-0677">Repeat</keyword>
<dbReference type="RefSeq" id="XP_003665876.1">
    <property type="nucleotide sequence ID" value="XM_003665828.1"/>
</dbReference>
<dbReference type="PROSITE" id="PS50031">
    <property type="entry name" value="EH"/>
    <property type="match status" value="2"/>
</dbReference>
<keyword evidence="11" id="KW-0967">Endosome</keyword>
<dbReference type="GO" id="GO:0010008">
    <property type="term" value="C:endosome membrane"/>
    <property type="evidence" value="ECO:0007669"/>
    <property type="project" value="UniProtKB-SubCell"/>
</dbReference>
<dbReference type="InterPro" id="IPR018247">
    <property type="entry name" value="EF_Hand_1_Ca_BS"/>
</dbReference>
<dbReference type="AlphaFoldDB" id="G2QKZ9"/>
<keyword evidence="6" id="KW-1003">Cell membrane</keyword>
<accession>G2QKZ9</accession>
<evidence type="ECO:0000256" key="2">
    <source>
        <dbReference type="ARBA" id="ARBA00004134"/>
    </source>
</evidence>
<keyword evidence="16" id="KW-0206">Cytoskeleton</keyword>
<keyword evidence="14" id="KW-0472">Membrane</keyword>
<feature type="region of interest" description="Disordered" evidence="19">
    <location>
        <begin position="344"/>
        <end position="364"/>
    </location>
</feature>
<dbReference type="EMBL" id="CP003007">
    <property type="protein sequence ID" value="AEO60631.1"/>
    <property type="molecule type" value="Genomic_DNA"/>
</dbReference>
<feature type="domain" description="EH" evidence="20">
    <location>
        <begin position="138"/>
        <end position="226"/>
    </location>
</feature>
<dbReference type="CDD" id="cd00052">
    <property type="entry name" value="EH"/>
    <property type="match status" value="1"/>
</dbReference>
<evidence type="ECO:0000256" key="15">
    <source>
        <dbReference type="ARBA" id="ARBA00023203"/>
    </source>
</evidence>
<comment type="subunit">
    <text evidence="5">Component of the PAN1 actin cytoskeleton-regulatory complex.</text>
</comment>
<evidence type="ECO:0000256" key="14">
    <source>
        <dbReference type="ARBA" id="ARBA00023136"/>
    </source>
</evidence>
<comment type="subcellular location">
    <subcellularLocation>
        <location evidence="3">Cell membrane</location>
        <topology evidence="3">Peripheral membrane protein</topology>
        <orientation evidence="3">Cytoplasmic side</orientation>
    </subcellularLocation>
    <subcellularLocation>
        <location evidence="2">Cytoplasm</location>
        <location evidence="2">Cytoskeleton</location>
        <location evidence="2">Actin patch</location>
    </subcellularLocation>
    <subcellularLocation>
        <location evidence="1">Endosome membrane</location>
        <topology evidence="1">Peripheral membrane protein</topology>
        <orientation evidence="1">Cytoplasmic side</orientation>
    </subcellularLocation>
</comment>
<evidence type="ECO:0000256" key="12">
    <source>
        <dbReference type="ARBA" id="ARBA00022837"/>
    </source>
</evidence>
<feature type="domain" description="EH" evidence="20">
    <location>
        <begin position="9"/>
        <end position="99"/>
    </location>
</feature>
<dbReference type="GeneID" id="11513701"/>
<keyword evidence="13" id="KW-0175">Coiled coil</keyword>
<evidence type="ECO:0000256" key="3">
    <source>
        <dbReference type="ARBA" id="ARBA00004413"/>
    </source>
</evidence>
<evidence type="ECO:0000256" key="17">
    <source>
        <dbReference type="ARBA" id="ARBA00025194"/>
    </source>
</evidence>
<reference evidence="22 23" key="1">
    <citation type="journal article" date="2011" name="Nat. Biotechnol.">
        <title>Comparative genomic analysis of the thermophilic biomass-degrading fungi Myceliophthora thermophila and Thielavia terrestris.</title>
        <authorList>
            <person name="Berka R.M."/>
            <person name="Grigoriev I.V."/>
            <person name="Otillar R."/>
            <person name="Salamov A."/>
            <person name="Grimwood J."/>
            <person name="Reid I."/>
            <person name="Ishmael N."/>
            <person name="John T."/>
            <person name="Darmond C."/>
            <person name="Moisan M.-C."/>
            <person name="Henrissat B."/>
            <person name="Coutinho P.M."/>
            <person name="Lombard V."/>
            <person name="Natvig D.O."/>
            <person name="Lindquist E."/>
            <person name="Schmutz J."/>
            <person name="Lucas S."/>
            <person name="Harris P."/>
            <person name="Powlowski J."/>
            <person name="Bellemare A."/>
            <person name="Taylor D."/>
            <person name="Butler G."/>
            <person name="de Vries R.P."/>
            <person name="Allijn I.E."/>
            <person name="van den Brink J."/>
            <person name="Ushinsky S."/>
            <person name="Storms R."/>
            <person name="Powell A.J."/>
            <person name="Paulsen I.T."/>
            <person name="Elbourne L.D.H."/>
            <person name="Baker S.E."/>
            <person name="Magnuson J."/>
            <person name="LaBoissiere S."/>
            <person name="Clutterbuck A.J."/>
            <person name="Martinez D."/>
            <person name="Wogulis M."/>
            <person name="de Leon A.L."/>
            <person name="Rey M.W."/>
            <person name="Tsang A."/>
        </authorList>
    </citation>
    <scope>NUCLEOTIDE SEQUENCE [LARGE SCALE GENOMIC DNA]</scope>
    <source>
        <strain evidence="23">ATCC 42464 / BCRC 31852 / DSM 1799</strain>
    </source>
</reference>
<dbReference type="Pfam" id="PF12761">
    <property type="entry name" value="End3"/>
    <property type="match status" value="1"/>
</dbReference>
<evidence type="ECO:0000313" key="23">
    <source>
        <dbReference type="Proteomes" id="UP000007322"/>
    </source>
</evidence>
<feature type="domain" description="EF-hand" evidence="21">
    <location>
        <begin position="41"/>
        <end position="76"/>
    </location>
</feature>
<dbReference type="eggNOG" id="KOG0998">
    <property type="taxonomic scope" value="Eukaryota"/>
</dbReference>
<evidence type="ECO:0000256" key="18">
    <source>
        <dbReference type="ARBA" id="ARBA00029684"/>
    </source>
</evidence>
<evidence type="ECO:0000256" key="6">
    <source>
        <dbReference type="ARBA" id="ARBA00022475"/>
    </source>
</evidence>
<dbReference type="InterPro" id="IPR011992">
    <property type="entry name" value="EF-hand-dom_pair"/>
</dbReference>
<evidence type="ECO:0000256" key="19">
    <source>
        <dbReference type="SAM" id="MobiDB-lite"/>
    </source>
</evidence>
<keyword evidence="15" id="KW-0009">Actin-binding</keyword>
<protein>
    <recommendedName>
        <fullName evidence="18">Endocytosis protein 3</fullName>
    </recommendedName>
</protein>
<dbReference type="KEGG" id="mtm:MYCTH_2310036"/>
<dbReference type="InterPro" id="IPR025604">
    <property type="entry name" value="End3"/>
</dbReference>
<dbReference type="GO" id="GO:0005886">
    <property type="term" value="C:plasma membrane"/>
    <property type="evidence" value="ECO:0007669"/>
    <property type="project" value="UniProtKB-SubCell"/>
</dbReference>
<proteinExistence type="inferred from homology"/>
<dbReference type="PANTHER" id="PTHR11216:SF74">
    <property type="entry name" value="ACTIN CYTOSKELETON-REGULATORY COMPLEX PROTEIN END3"/>
    <property type="match status" value="1"/>
</dbReference>
<evidence type="ECO:0000256" key="7">
    <source>
        <dbReference type="ARBA" id="ARBA00022490"/>
    </source>
</evidence>
<dbReference type="PANTHER" id="PTHR11216">
    <property type="entry name" value="EH DOMAIN"/>
    <property type="match status" value="1"/>
</dbReference>
<evidence type="ECO:0000313" key="22">
    <source>
        <dbReference type="EMBL" id="AEO60631.1"/>
    </source>
</evidence>
<evidence type="ECO:0000256" key="16">
    <source>
        <dbReference type="ARBA" id="ARBA00023212"/>
    </source>
</evidence>
<dbReference type="OMA" id="DWLIPES"/>
<evidence type="ECO:0000256" key="8">
    <source>
        <dbReference type="ARBA" id="ARBA00022583"/>
    </source>
</evidence>
<dbReference type="InParanoid" id="G2QKZ9"/>
<dbReference type="GO" id="GO:0006897">
    <property type="term" value="P:endocytosis"/>
    <property type="evidence" value="ECO:0007669"/>
    <property type="project" value="UniProtKB-KW"/>
</dbReference>
<evidence type="ECO:0000259" key="21">
    <source>
        <dbReference type="PROSITE" id="PS50222"/>
    </source>
</evidence>
<dbReference type="GO" id="GO:0005509">
    <property type="term" value="F:calcium ion binding"/>
    <property type="evidence" value="ECO:0007669"/>
    <property type="project" value="InterPro"/>
</dbReference>
<dbReference type="SMART" id="SM00054">
    <property type="entry name" value="EFh"/>
    <property type="match status" value="1"/>
</dbReference>
<dbReference type="SMART" id="SM00027">
    <property type="entry name" value="EH"/>
    <property type="match status" value="2"/>
</dbReference>
<evidence type="ECO:0000256" key="9">
    <source>
        <dbReference type="ARBA" id="ARBA00022723"/>
    </source>
</evidence>
<evidence type="ECO:0000259" key="20">
    <source>
        <dbReference type="PROSITE" id="PS50031"/>
    </source>
</evidence>
<dbReference type="GO" id="GO:0016197">
    <property type="term" value="P:endosomal transport"/>
    <property type="evidence" value="ECO:0007669"/>
    <property type="project" value="TreeGrafter"/>
</dbReference>
<dbReference type="FunCoup" id="G2QKZ9">
    <property type="interactions" value="91"/>
</dbReference>
<organism evidence="22 23">
    <name type="scientific">Thermothelomyces thermophilus (strain ATCC 42464 / BCRC 31852 / DSM 1799)</name>
    <name type="common">Sporotrichum thermophile</name>
    <dbReference type="NCBI Taxonomy" id="573729"/>
    <lineage>
        <taxon>Eukaryota</taxon>
        <taxon>Fungi</taxon>
        <taxon>Dikarya</taxon>
        <taxon>Ascomycota</taxon>
        <taxon>Pezizomycotina</taxon>
        <taxon>Sordariomycetes</taxon>
        <taxon>Sordariomycetidae</taxon>
        <taxon>Sordariales</taxon>
        <taxon>Chaetomiaceae</taxon>
        <taxon>Thermothelomyces</taxon>
    </lineage>
</organism>
<dbReference type="Proteomes" id="UP000007322">
    <property type="component" value="Chromosome 6"/>
</dbReference>
<keyword evidence="8" id="KW-0254">Endocytosis</keyword>
<evidence type="ECO:0000256" key="10">
    <source>
        <dbReference type="ARBA" id="ARBA00022737"/>
    </source>
</evidence>
<dbReference type="SUPFAM" id="SSF47473">
    <property type="entry name" value="EF-hand"/>
    <property type="match status" value="2"/>
</dbReference>
<dbReference type="GO" id="GO:0003779">
    <property type="term" value="F:actin binding"/>
    <property type="evidence" value="ECO:0007669"/>
    <property type="project" value="UniProtKB-KW"/>
</dbReference>